<dbReference type="Pfam" id="PF07859">
    <property type="entry name" value="Abhydrolase_3"/>
    <property type="match status" value="1"/>
</dbReference>
<evidence type="ECO:0000256" key="3">
    <source>
        <dbReference type="PROSITE-ProRule" id="PRU10038"/>
    </source>
</evidence>
<dbReference type="PANTHER" id="PTHR48081:SF8">
    <property type="entry name" value="ALPHA_BETA HYDROLASE FOLD-3 DOMAIN-CONTAINING PROTEIN-RELATED"/>
    <property type="match status" value="1"/>
</dbReference>
<evidence type="ECO:0000259" key="4">
    <source>
        <dbReference type="Pfam" id="PF07859"/>
    </source>
</evidence>
<feature type="active site" evidence="3">
    <location>
        <position position="154"/>
    </location>
</feature>
<comment type="caution">
    <text evidence="5">The sequence shown here is derived from an EMBL/GenBank/DDBJ whole genome shotgun (WGS) entry which is preliminary data.</text>
</comment>
<dbReference type="InterPro" id="IPR002168">
    <property type="entry name" value="Lipase_GDXG_HIS_AS"/>
</dbReference>
<organism evidence="5 6">
    <name type="scientific">Longivirga aurantiaca</name>
    <dbReference type="NCBI Taxonomy" id="1837743"/>
    <lineage>
        <taxon>Bacteria</taxon>
        <taxon>Bacillati</taxon>
        <taxon>Actinomycetota</taxon>
        <taxon>Actinomycetes</taxon>
        <taxon>Sporichthyales</taxon>
        <taxon>Sporichthyaceae</taxon>
        <taxon>Longivirga</taxon>
    </lineage>
</organism>
<dbReference type="Gene3D" id="3.40.50.1820">
    <property type="entry name" value="alpha/beta hydrolase"/>
    <property type="match status" value="1"/>
</dbReference>
<dbReference type="SUPFAM" id="SSF53474">
    <property type="entry name" value="alpha/beta-Hydrolases"/>
    <property type="match status" value="1"/>
</dbReference>
<dbReference type="InterPro" id="IPR013094">
    <property type="entry name" value="AB_hydrolase_3"/>
</dbReference>
<comment type="similarity">
    <text evidence="1">Belongs to the 'GDXG' lipolytic enzyme family.</text>
</comment>
<protein>
    <submittedName>
        <fullName evidence="5">Alpha/beta hydrolase</fullName>
    </submittedName>
</protein>
<evidence type="ECO:0000313" key="5">
    <source>
        <dbReference type="EMBL" id="MFC6236399.1"/>
    </source>
</evidence>
<sequence length="308" mass="32565">MPLHPVAAQMVEDAKTGRPNAHLLPVEEARANFESDFGSLPKPAIARSEDVEIPVRDTVIPGRVLSDTTEPGAPLLVFFHGGGWLLGSIDSHDMMARKIAIATGCVVLSVGYRRGPDSRFPTATDDALDAVRWAVANADMLGADASRLVLAGDSAGGNLAAVTAIRCRDEGGPAVTHQLLVYPVTTCDLEIGFDPEWEGVMLYRDEMLWHQEHYLPGPEARTDPHVAPLLADLAGLPAATVVLGECDPIRPQGRLYAEALAAAGVPVQVEEYASLVHGFFGLEMLFPEAAAAMDFAGAAVRAAVGTTA</sequence>
<dbReference type="InterPro" id="IPR050300">
    <property type="entry name" value="GDXG_lipolytic_enzyme"/>
</dbReference>
<dbReference type="Proteomes" id="UP001596138">
    <property type="component" value="Unassembled WGS sequence"/>
</dbReference>
<dbReference type="PANTHER" id="PTHR48081">
    <property type="entry name" value="AB HYDROLASE SUPERFAMILY PROTEIN C4A8.06C"/>
    <property type="match status" value="1"/>
</dbReference>
<dbReference type="RefSeq" id="WP_386763445.1">
    <property type="nucleotide sequence ID" value="NZ_JBHSTI010000002.1"/>
</dbReference>
<proteinExistence type="inferred from homology"/>
<evidence type="ECO:0000313" key="6">
    <source>
        <dbReference type="Proteomes" id="UP001596138"/>
    </source>
</evidence>
<dbReference type="GO" id="GO:0016787">
    <property type="term" value="F:hydrolase activity"/>
    <property type="evidence" value="ECO:0007669"/>
    <property type="project" value="UniProtKB-KW"/>
</dbReference>
<keyword evidence="2 5" id="KW-0378">Hydrolase</keyword>
<dbReference type="PROSITE" id="PS01173">
    <property type="entry name" value="LIPASE_GDXG_HIS"/>
    <property type="match status" value="1"/>
</dbReference>
<dbReference type="EMBL" id="JBHSTI010000002">
    <property type="protein sequence ID" value="MFC6236399.1"/>
    <property type="molecule type" value="Genomic_DNA"/>
</dbReference>
<feature type="domain" description="Alpha/beta hydrolase fold-3" evidence="4">
    <location>
        <begin position="76"/>
        <end position="280"/>
    </location>
</feature>
<gene>
    <name evidence="5" type="ORF">ACFQGU_00795</name>
</gene>
<evidence type="ECO:0000256" key="2">
    <source>
        <dbReference type="ARBA" id="ARBA00022801"/>
    </source>
</evidence>
<name>A0ABW1SVV3_9ACTN</name>
<accession>A0ABW1SVV3</accession>
<reference evidence="6" key="1">
    <citation type="journal article" date="2019" name="Int. J. Syst. Evol. Microbiol.">
        <title>The Global Catalogue of Microorganisms (GCM) 10K type strain sequencing project: providing services to taxonomists for standard genome sequencing and annotation.</title>
        <authorList>
            <consortium name="The Broad Institute Genomics Platform"/>
            <consortium name="The Broad Institute Genome Sequencing Center for Infectious Disease"/>
            <person name="Wu L."/>
            <person name="Ma J."/>
        </authorList>
    </citation>
    <scope>NUCLEOTIDE SEQUENCE [LARGE SCALE GENOMIC DNA]</scope>
    <source>
        <strain evidence="6">CGMCC 4.7317</strain>
    </source>
</reference>
<dbReference type="InterPro" id="IPR029058">
    <property type="entry name" value="AB_hydrolase_fold"/>
</dbReference>
<keyword evidence="6" id="KW-1185">Reference proteome</keyword>
<evidence type="ECO:0000256" key="1">
    <source>
        <dbReference type="ARBA" id="ARBA00010515"/>
    </source>
</evidence>
<dbReference type="InterPro" id="IPR033140">
    <property type="entry name" value="Lipase_GDXG_put_SER_AS"/>
</dbReference>
<dbReference type="PROSITE" id="PS01174">
    <property type="entry name" value="LIPASE_GDXG_SER"/>
    <property type="match status" value="1"/>
</dbReference>